<name>A0A5N5QLL9_9AGAM</name>
<evidence type="ECO:0000256" key="9">
    <source>
        <dbReference type="RuleBase" id="RU003968"/>
    </source>
</evidence>
<keyword evidence="6" id="KW-0560">Oxidoreductase</keyword>
<keyword evidence="5 8" id="KW-0274">FAD</keyword>
<evidence type="ECO:0000256" key="10">
    <source>
        <dbReference type="SAM" id="SignalP"/>
    </source>
</evidence>
<dbReference type="PIRSF" id="PIRSF000137">
    <property type="entry name" value="Alcohol_oxidase"/>
    <property type="match status" value="1"/>
</dbReference>
<evidence type="ECO:0000313" key="13">
    <source>
        <dbReference type="Proteomes" id="UP000383932"/>
    </source>
</evidence>
<dbReference type="PANTHER" id="PTHR11552">
    <property type="entry name" value="GLUCOSE-METHANOL-CHOLINE GMC OXIDOREDUCTASE"/>
    <property type="match status" value="1"/>
</dbReference>
<dbReference type="InterPro" id="IPR007867">
    <property type="entry name" value="GMC_OxRtase_C"/>
</dbReference>
<dbReference type="InterPro" id="IPR000172">
    <property type="entry name" value="GMC_OxRdtase_N"/>
</dbReference>
<evidence type="ECO:0000256" key="4">
    <source>
        <dbReference type="ARBA" id="ARBA00022729"/>
    </source>
</evidence>
<dbReference type="GO" id="GO:0016614">
    <property type="term" value="F:oxidoreductase activity, acting on CH-OH group of donors"/>
    <property type="evidence" value="ECO:0007669"/>
    <property type="project" value="InterPro"/>
</dbReference>
<accession>A0A5N5QLL9</accession>
<evidence type="ECO:0000313" key="12">
    <source>
        <dbReference type="EMBL" id="KAB5592640.1"/>
    </source>
</evidence>
<gene>
    <name evidence="12" type="ORF">CTheo_3904</name>
</gene>
<organism evidence="12 13">
    <name type="scientific">Ceratobasidium theobromae</name>
    <dbReference type="NCBI Taxonomy" id="1582974"/>
    <lineage>
        <taxon>Eukaryota</taxon>
        <taxon>Fungi</taxon>
        <taxon>Dikarya</taxon>
        <taxon>Basidiomycota</taxon>
        <taxon>Agaricomycotina</taxon>
        <taxon>Agaricomycetes</taxon>
        <taxon>Cantharellales</taxon>
        <taxon>Ceratobasidiaceae</taxon>
        <taxon>Ceratobasidium</taxon>
    </lineage>
</organism>
<dbReference type="SUPFAM" id="SSF54373">
    <property type="entry name" value="FAD-linked reductases, C-terminal domain"/>
    <property type="match status" value="1"/>
</dbReference>
<feature type="binding site" evidence="8">
    <location>
        <begin position="127"/>
        <end position="130"/>
    </location>
    <ligand>
        <name>FAD</name>
        <dbReference type="ChEBI" id="CHEBI:57692"/>
    </ligand>
</feature>
<dbReference type="PROSITE" id="PS00623">
    <property type="entry name" value="GMC_OXRED_1"/>
    <property type="match status" value="1"/>
</dbReference>
<comment type="similarity">
    <text evidence="2 9">Belongs to the GMC oxidoreductase family.</text>
</comment>
<dbReference type="Gene3D" id="3.30.560.10">
    <property type="entry name" value="Glucose Oxidase, domain 3"/>
    <property type="match status" value="1"/>
</dbReference>
<dbReference type="Pfam" id="PF05199">
    <property type="entry name" value="GMC_oxred_C"/>
    <property type="match status" value="1"/>
</dbReference>
<comment type="caution">
    <text evidence="12">The sequence shown here is derived from an EMBL/GenBank/DDBJ whole genome shotgun (WGS) entry which is preliminary data.</text>
</comment>
<comment type="cofactor">
    <cofactor evidence="1 8">
        <name>FAD</name>
        <dbReference type="ChEBI" id="CHEBI:57692"/>
    </cofactor>
</comment>
<dbReference type="AlphaFoldDB" id="A0A5N5QLL9"/>
<feature type="binding site" evidence="8">
    <location>
        <position position="270"/>
    </location>
    <ligand>
        <name>FAD</name>
        <dbReference type="ChEBI" id="CHEBI:57692"/>
    </ligand>
</feature>
<dbReference type="PANTHER" id="PTHR11552:SF201">
    <property type="entry name" value="GLUCOSE-METHANOL-CHOLINE OXIDOREDUCTASE N-TERMINAL DOMAIN-CONTAINING PROTEIN"/>
    <property type="match status" value="1"/>
</dbReference>
<evidence type="ECO:0000256" key="6">
    <source>
        <dbReference type="ARBA" id="ARBA00023002"/>
    </source>
</evidence>
<reference evidence="12 13" key="1">
    <citation type="journal article" date="2019" name="Fungal Biol. Biotechnol.">
        <title>Draft genome sequence of fastidious pathogen Ceratobasidium theobromae, which causes vascular-streak dieback in Theobroma cacao.</title>
        <authorList>
            <person name="Ali S.S."/>
            <person name="Asman A."/>
            <person name="Shao J."/>
            <person name="Firmansyah A.P."/>
            <person name="Susilo A.W."/>
            <person name="Rosmana A."/>
            <person name="McMahon P."/>
            <person name="Junaid M."/>
            <person name="Guest D."/>
            <person name="Kheng T.Y."/>
            <person name="Meinhardt L.W."/>
            <person name="Bailey B.A."/>
        </authorList>
    </citation>
    <scope>NUCLEOTIDE SEQUENCE [LARGE SCALE GENOMIC DNA]</scope>
    <source>
        <strain evidence="12 13">CT2</strain>
    </source>
</reference>
<dbReference type="InterPro" id="IPR012132">
    <property type="entry name" value="GMC_OxRdtase"/>
</dbReference>
<evidence type="ECO:0000256" key="7">
    <source>
        <dbReference type="PIRSR" id="PIRSR000137-1"/>
    </source>
</evidence>
<dbReference type="GO" id="GO:0050660">
    <property type="term" value="F:flavin adenine dinucleotide binding"/>
    <property type="evidence" value="ECO:0007669"/>
    <property type="project" value="InterPro"/>
</dbReference>
<feature type="signal peptide" evidence="10">
    <location>
        <begin position="1"/>
        <end position="18"/>
    </location>
</feature>
<feature type="domain" description="Glucose-methanol-choline oxidoreductase N-terminal" evidence="11">
    <location>
        <begin position="117"/>
        <end position="140"/>
    </location>
</feature>
<evidence type="ECO:0000256" key="2">
    <source>
        <dbReference type="ARBA" id="ARBA00010790"/>
    </source>
</evidence>
<dbReference type="SUPFAM" id="SSF51905">
    <property type="entry name" value="FAD/NAD(P)-binding domain"/>
    <property type="match status" value="1"/>
</dbReference>
<dbReference type="InterPro" id="IPR036188">
    <property type="entry name" value="FAD/NAD-bd_sf"/>
</dbReference>
<evidence type="ECO:0000256" key="3">
    <source>
        <dbReference type="ARBA" id="ARBA00022630"/>
    </source>
</evidence>
<protein>
    <submittedName>
        <fullName evidence="12">Choline dehydrogenase</fullName>
    </submittedName>
</protein>
<evidence type="ECO:0000256" key="1">
    <source>
        <dbReference type="ARBA" id="ARBA00001974"/>
    </source>
</evidence>
<feature type="active site" description="Proton acceptor" evidence="7">
    <location>
        <position position="610"/>
    </location>
</feature>
<dbReference type="OrthoDB" id="269227at2759"/>
<keyword evidence="3 9" id="KW-0285">Flavoprotein</keyword>
<sequence length="631" mass="68323">MKLEIAFSSLAFTRLVAGAAVNSRRGLAVSAEEFASRDFDHLIVGGGLTGIVAAARLSEDPNVSVGVIEAGEYFENDPLIDTPGSAPQLPGNAKYDWLFKTVPQDHLYNRSVDLPRGKALGGSTAINRMVFDRASKFEYDAWALLGNQGFHFDELVPYMKAAEHFTGADPFRVNDTRADPKSIFPSQGTNGPIEGSYNTWYGDLTVPYRKTLVNAGIPINYDPDSGTTSGIYNSPVAVNRTTGKRSYAANTYYAYNAHRTNLVVLTGAQVTKILLSDAGGGWHTATGVSFVHNSTKFEVKAKKTVILAAGSLKTAPLLELSGIGNPAILKKFGITPLINLTGVGENYQDHIYVSTTYELKPGSSSQNFDRLRNDPAFAAAAKAQYDSTHDGPFSYASSCIGFVGLDHLASQTEIANMITQFDREIAQETLTVLQKQQYAIQKEFIKKVGHVEVIFVPGYASSGAPKTNTSYVSFLIALEHPFSRGDLHIDTADPLAPPRINPKYLSKSIDQTALVQAIKFSLKLSKTEPLASLIVARQDPAPDITSDDGILDYVKKTALTIHHPIGTAAMAPYLHNGVVDSNFNVYGTHNLLVCAIKIDASVVPLHIGTHLSRTMYGIAEKAVSSIKSRYH</sequence>
<dbReference type="Proteomes" id="UP000383932">
    <property type="component" value="Unassembled WGS sequence"/>
</dbReference>
<proteinExistence type="inferred from homology"/>
<keyword evidence="4 10" id="KW-0732">Signal</keyword>
<evidence type="ECO:0000256" key="8">
    <source>
        <dbReference type="PIRSR" id="PIRSR000137-2"/>
    </source>
</evidence>
<evidence type="ECO:0000256" key="5">
    <source>
        <dbReference type="ARBA" id="ARBA00022827"/>
    </source>
</evidence>
<evidence type="ECO:0000259" key="11">
    <source>
        <dbReference type="PROSITE" id="PS00623"/>
    </source>
</evidence>
<dbReference type="Pfam" id="PF00732">
    <property type="entry name" value="GMC_oxred_N"/>
    <property type="match status" value="1"/>
</dbReference>
<feature type="active site" description="Proton donor" evidence="7">
    <location>
        <position position="563"/>
    </location>
</feature>
<dbReference type="EMBL" id="SSOP01000058">
    <property type="protein sequence ID" value="KAB5592640.1"/>
    <property type="molecule type" value="Genomic_DNA"/>
</dbReference>
<dbReference type="Gene3D" id="3.50.50.60">
    <property type="entry name" value="FAD/NAD(P)-binding domain"/>
    <property type="match status" value="1"/>
</dbReference>
<feature type="chain" id="PRO_5024335522" evidence="10">
    <location>
        <begin position="19"/>
        <end position="631"/>
    </location>
</feature>
<keyword evidence="13" id="KW-1185">Reference proteome</keyword>